<protein>
    <submittedName>
        <fullName evidence="1">Uncharacterized protein</fullName>
    </submittedName>
</protein>
<accession>A0A1H8VD44</accession>
<dbReference type="Proteomes" id="UP000198939">
    <property type="component" value="Unassembled WGS sequence"/>
</dbReference>
<gene>
    <name evidence="1" type="ORF">RTCCBAU85039_5963</name>
    <name evidence="2" type="ORF">SAMN05216228_104147</name>
</gene>
<dbReference type="EMBL" id="FOCV01000041">
    <property type="protein sequence ID" value="SEP13392.1"/>
    <property type="molecule type" value="Genomic_DNA"/>
</dbReference>
<reference evidence="2 4" key="3">
    <citation type="submission" date="2016-10" db="EMBL/GenBank/DDBJ databases">
        <authorList>
            <person name="Varghese N."/>
            <person name="Submissions S."/>
        </authorList>
    </citation>
    <scope>NUCLEOTIDE SEQUENCE [LARGE SCALE GENOMIC DNA]</scope>
    <source>
        <strain evidence="2 4">CGMCC 1.7071</strain>
    </source>
</reference>
<evidence type="ECO:0000313" key="3">
    <source>
        <dbReference type="Proteomes" id="UP000183063"/>
    </source>
</evidence>
<evidence type="ECO:0000313" key="1">
    <source>
        <dbReference type="EMBL" id="SEI18670.1"/>
    </source>
</evidence>
<organism evidence="1 3">
    <name type="scientific">Rhizobium tibeticum</name>
    <dbReference type="NCBI Taxonomy" id="501024"/>
    <lineage>
        <taxon>Bacteria</taxon>
        <taxon>Pseudomonadati</taxon>
        <taxon>Pseudomonadota</taxon>
        <taxon>Alphaproteobacteria</taxon>
        <taxon>Hyphomicrobiales</taxon>
        <taxon>Rhizobiaceae</taxon>
        <taxon>Rhizobium/Agrobacterium group</taxon>
        <taxon>Rhizobium</taxon>
    </lineage>
</organism>
<dbReference type="EMBL" id="FNXB01000052">
    <property type="protein sequence ID" value="SEI18670.1"/>
    <property type="molecule type" value="Genomic_DNA"/>
</dbReference>
<dbReference type="RefSeq" id="WP_143147549.1">
    <property type="nucleotide sequence ID" value="NZ_FOCV01000041.1"/>
</dbReference>
<dbReference type="AlphaFoldDB" id="A0A1H8VD44"/>
<reference evidence="1" key="2">
    <citation type="submission" date="2016-10" db="EMBL/GenBank/DDBJ databases">
        <authorList>
            <person name="de Groot N.N."/>
        </authorList>
    </citation>
    <scope>NUCLEOTIDE SEQUENCE [LARGE SCALE GENOMIC DNA]</scope>
    <source>
        <strain evidence="1">CCBAU85039</strain>
    </source>
</reference>
<evidence type="ECO:0000313" key="4">
    <source>
        <dbReference type="Proteomes" id="UP000198939"/>
    </source>
</evidence>
<keyword evidence="4" id="KW-1185">Reference proteome</keyword>
<proteinExistence type="predicted"/>
<sequence>MENLREFASSTNGDRWFLGIDDVTNREVVVHRGNPSSGGHETTTLVTSFLNQRPFGPEHKALDSLLADRRAIESEETPTNPV</sequence>
<evidence type="ECO:0000313" key="2">
    <source>
        <dbReference type="EMBL" id="SEP13392.1"/>
    </source>
</evidence>
<reference evidence="3" key="1">
    <citation type="submission" date="2016-10" db="EMBL/GenBank/DDBJ databases">
        <authorList>
            <person name="Wibberg D."/>
        </authorList>
    </citation>
    <scope>NUCLEOTIDE SEQUENCE [LARGE SCALE GENOMIC DNA]</scope>
</reference>
<dbReference type="Proteomes" id="UP000183063">
    <property type="component" value="Unassembled WGS sequence"/>
</dbReference>
<name>A0A1H8VD44_9HYPH</name>